<evidence type="ECO:0000256" key="1">
    <source>
        <dbReference type="SAM" id="MobiDB-lite"/>
    </source>
</evidence>
<dbReference type="EMBL" id="CP092868">
    <property type="protein sequence ID" value="UYV69189.1"/>
    <property type="molecule type" value="Genomic_DNA"/>
</dbReference>
<gene>
    <name evidence="2" type="ORF">LAZ67_6002734</name>
</gene>
<dbReference type="Proteomes" id="UP001235939">
    <property type="component" value="Chromosome 06"/>
</dbReference>
<reference evidence="2 3" key="1">
    <citation type="submission" date="2022-01" db="EMBL/GenBank/DDBJ databases">
        <title>A chromosomal length assembly of Cordylochernes scorpioides.</title>
        <authorList>
            <person name="Zeh D."/>
            <person name="Zeh J."/>
        </authorList>
    </citation>
    <scope>NUCLEOTIDE SEQUENCE [LARGE SCALE GENOMIC DNA]</scope>
    <source>
        <strain evidence="2">IN4F17</strain>
        <tissue evidence="2">Whole Body</tissue>
    </source>
</reference>
<organism evidence="2 3">
    <name type="scientific">Cordylochernes scorpioides</name>
    <dbReference type="NCBI Taxonomy" id="51811"/>
    <lineage>
        <taxon>Eukaryota</taxon>
        <taxon>Metazoa</taxon>
        <taxon>Ecdysozoa</taxon>
        <taxon>Arthropoda</taxon>
        <taxon>Chelicerata</taxon>
        <taxon>Arachnida</taxon>
        <taxon>Pseudoscorpiones</taxon>
        <taxon>Cheliferoidea</taxon>
        <taxon>Chernetidae</taxon>
        <taxon>Cordylochernes</taxon>
    </lineage>
</organism>
<accession>A0ABY6KL24</accession>
<keyword evidence="3" id="KW-1185">Reference proteome</keyword>
<feature type="compositionally biased region" description="Basic residues" evidence="1">
    <location>
        <begin position="101"/>
        <end position="115"/>
    </location>
</feature>
<protein>
    <submittedName>
        <fullName evidence="2">LSG1</fullName>
    </submittedName>
</protein>
<evidence type="ECO:0000313" key="2">
    <source>
        <dbReference type="EMBL" id="UYV69189.1"/>
    </source>
</evidence>
<proteinExistence type="predicted"/>
<sequence>MWCAVARGHMTPRGPDRGWAAREILKKFLDGTLLHCKAPPEVDQDTYHPYPPPQTLQTSKKPADLSKMEKDFFLEVVQVPVASAHYKSLSMGMDGAPQPHKSWKKNMKRPKREKLRRIYKDD</sequence>
<feature type="region of interest" description="Disordered" evidence="1">
    <location>
        <begin position="89"/>
        <end position="122"/>
    </location>
</feature>
<name>A0ABY6KL24_9ARAC</name>
<feature type="region of interest" description="Disordered" evidence="1">
    <location>
        <begin position="40"/>
        <end position="63"/>
    </location>
</feature>
<evidence type="ECO:0000313" key="3">
    <source>
        <dbReference type="Proteomes" id="UP001235939"/>
    </source>
</evidence>